<keyword evidence="2" id="KW-0808">Transferase</keyword>
<sequence>MDVTMQPDPVEFWRRAGALFEADPVRHTVALTALRDVVNGRRKMPERPLLVTITEGGAVRGAAVRAPPRPLVVSGVPAGGAGALARFLRDQGVDPNGVSGPRDAADAVASSWTAVSGRPAELVMNMRLYRLTRLREPEVAGRLEVADERSVPLLARYRAAFAAEATPHAPTEDARTIVGESIRSGNVHGIWRRDGVPRACAVASRPVSGMSRISAVYTPWSERGHGYGSAVTAGLARWCLDHGVDNVVLFTDMSNPTSNSIYRRIGFVAYGDAVEYTFARCDAVT</sequence>
<feature type="domain" description="N-acetyltransferase" evidence="1">
    <location>
        <begin position="141"/>
        <end position="285"/>
    </location>
</feature>
<proteinExistence type="predicted"/>
<dbReference type="RefSeq" id="WP_180893904.1">
    <property type="nucleotide sequence ID" value="NZ_JACCKD010000006.1"/>
</dbReference>
<protein>
    <submittedName>
        <fullName evidence="2">GNAT family N-acetyltransferase</fullName>
    </submittedName>
</protein>
<dbReference type="AlphaFoldDB" id="A0A838ACR9"/>
<accession>A0A838ACR9</accession>
<dbReference type="Proteomes" id="UP000582974">
    <property type="component" value="Unassembled WGS sequence"/>
</dbReference>
<organism evidence="2 3">
    <name type="scientific">Haloechinothrix aidingensis</name>
    <dbReference type="NCBI Taxonomy" id="2752311"/>
    <lineage>
        <taxon>Bacteria</taxon>
        <taxon>Bacillati</taxon>
        <taxon>Actinomycetota</taxon>
        <taxon>Actinomycetes</taxon>
        <taxon>Pseudonocardiales</taxon>
        <taxon>Pseudonocardiaceae</taxon>
        <taxon>Haloechinothrix</taxon>
    </lineage>
</organism>
<gene>
    <name evidence="2" type="ORF">H0B56_16040</name>
</gene>
<name>A0A838ACR9_9PSEU</name>
<dbReference type="Pfam" id="PF00583">
    <property type="entry name" value="Acetyltransf_1"/>
    <property type="match status" value="1"/>
</dbReference>
<evidence type="ECO:0000259" key="1">
    <source>
        <dbReference type="PROSITE" id="PS51186"/>
    </source>
</evidence>
<evidence type="ECO:0000313" key="2">
    <source>
        <dbReference type="EMBL" id="MBA0127062.1"/>
    </source>
</evidence>
<dbReference type="SUPFAM" id="SSF55729">
    <property type="entry name" value="Acyl-CoA N-acyltransferases (Nat)"/>
    <property type="match status" value="1"/>
</dbReference>
<dbReference type="GO" id="GO:0016747">
    <property type="term" value="F:acyltransferase activity, transferring groups other than amino-acyl groups"/>
    <property type="evidence" value="ECO:0007669"/>
    <property type="project" value="InterPro"/>
</dbReference>
<dbReference type="InterPro" id="IPR000182">
    <property type="entry name" value="GNAT_dom"/>
</dbReference>
<keyword evidence="3" id="KW-1185">Reference proteome</keyword>
<dbReference type="InterPro" id="IPR016181">
    <property type="entry name" value="Acyl_CoA_acyltransferase"/>
</dbReference>
<comment type="caution">
    <text evidence="2">The sequence shown here is derived from an EMBL/GenBank/DDBJ whole genome shotgun (WGS) entry which is preliminary data.</text>
</comment>
<dbReference type="EMBL" id="JACCKD010000006">
    <property type="protein sequence ID" value="MBA0127062.1"/>
    <property type="molecule type" value="Genomic_DNA"/>
</dbReference>
<dbReference type="Gene3D" id="3.40.630.30">
    <property type="match status" value="1"/>
</dbReference>
<evidence type="ECO:0000313" key="3">
    <source>
        <dbReference type="Proteomes" id="UP000582974"/>
    </source>
</evidence>
<dbReference type="PROSITE" id="PS51186">
    <property type="entry name" value="GNAT"/>
    <property type="match status" value="1"/>
</dbReference>
<reference evidence="2 3" key="1">
    <citation type="submission" date="2020-07" db="EMBL/GenBank/DDBJ databases">
        <title>Genome of Haloechinothrix sp.</title>
        <authorList>
            <person name="Tang S.-K."/>
            <person name="Yang L."/>
            <person name="Zhu W.-Y."/>
        </authorList>
    </citation>
    <scope>NUCLEOTIDE SEQUENCE [LARGE SCALE GENOMIC DNA]</scope>
    <source>
        <strain evidence="2 3">YIM 98757</strain>
    </source>
</reference>